<proteinExistence type="inferred from homology"/>
<keyword evidence="8" id="KW-0443">Lipid metabolism</keyword>
<keyword evidence="3" id="KW-0444">Lipid biosynthesis</keyword>
<keyword evidence="5" id="KW-0812">Transmembrane</keyword>
<evidence type="ECO:0000313" key="13">
    <source>
        <dbReference type="EMBL" id="OJJ59273.1"/>
    </source>
</evidence>
<dbReference type="GO" id="GO:0004144">
    <property type="term" value="F:diacylglycerol O-acyltransferase activity"/>
    <property type="evidence" value="ECO:0007669"/>
    <property type="project" value="TreeGrafter"/>
</dbReference>
<dbReference type="GO" id="GO:0019432">
    <property type="term" value="P:triglyceride biosynthetic process"/>
    <property type="evidence" value="ECO:0007669"/>
    <property type="project" value="TreeGrafter"/>
</dbReference>
<evidence type="ECO:0000256" key="3">
    <source>
        <dbReference type="ARBA" id="ARBA00022516"/>
    </source>
</evidence>
<accession>A0A1L9TIZ1</accession>
<evidence type="ECO:0000256" key="8">
    <source>
        <dbReference type="ARBA" id="ARBA00023098"/>
    </source>
</evidence>
<keyword evidence="6" id="KW-0256">Endoplasmic reticulum</keyword>
<evidence type="ECO:0000256" key="6">
    <source>
        <dbReference type="ARBA" id="ARBA00022824"/>
    </source>
</evidence>
<keyword evidence="11" id="KW-0175">Coiled coil</keyword>
<gene>
    <name evidence="13" type="ORF">ASPSYDRAFT_31882</name>
</gene>
<dbReference type="GeneID" id="63760993"/>
<evidence type="ECO:0000256" key="2">
    <source>
        <dbReference type="ARBA" id="ARBA00005420"/>
    </source>
</evidence>
<dbReference type="GO" id="GO:0005789">
    <property type="term" value="C:endoplasmic reticulum membrane"/>
    <property type="evidence" value="ECO:0007669"/>
    <property type="project" value="UniProtKB-SubCell"/>
</dbReference>
<organism evidence="13 14">
    <name type="scientific">Aspergillus sydowii CBS 593.65</name>
    <dbReference type="NCBI Taxonomy" id="1036612"/>
    <lineage>
        <taxon>Eukaryota</taxon>
        <taxon>Fungi</taxon>
        <taxon>Dikarya</taxon>
        <taxon>Ascomycota</taxon>
        <taxon>Pezizomycotina</taxon>
        <taxon>Eurotiomycetes</taxon>
        <taxon>Eurotiomycetidae</taxon>
        <taxon>Eurotiales</taxon>
        <taxon>Aspergillaceae</taxon>
        <taxon>Aspergillus</taxon>
        <taxon>Aspergillus subgen. Nidulantes</taxon>
    </lineage>
</organism>
<dbReference type="CDD" id="cd07987">
    <property type="entry name" value="LPLAT_MGAT-like"/>
    <property type="match status" value="1"/>
</dbReference>
<dbReference type="InterPro" id="IPR010610">
    <property type="entry name" value="EryCIII-like_C"/>
</dbReference>
<dbReference type="PANTHER" id="PTHR12317:SF61">
    <property type="entry name" value="DIACYLGLYCEROL O-ACYLTRANSFERASE"/>
    <property type="match status" value="1"/>
</dbReference>
<keyword evidence="14" id="KW-1185">Reference proteome</keyword>
<feature type="coiled-coil region" evidence="11">
    <location>
        <begin position="448"/>
        <end position="475"/>
    </location>
</feature>
<protein>
    <recommendedName>
        <fullName evidence="12">Erythromycin biosynthesis protein CIII-like C-terminal domain-containing protein</fullName>
    </recommendedName>
</protein>
<name>A0A1L9TIZ1_9EURO</name>
<dbReference type="GO" id="GO:0008194">
    <property type="term" value="F:UDP-glycosyltransferase activity"/>
    <property type="evidence" value="ECO:0007669"/>
    <property type="project" value="InterPro"/>
</dbReference>
<dbReference type="SUPFAM" id="SSF53756">
    <property type="entry name" value="UDP-Glycosyltransferase/glycogen phosphorylase"/>
    <property type="match status" value="1"/>
</dbReference>
<evidence type="ECO:0000256" key="5">
    <source>
        <dbReference type="ARBA" id="ARBA00022692"/>
    </source>
</evidence>
<evidence type="ECO:0000256" key="1">
    <source>
        <dbReference type="ARBA" id="ARBA00004477"/>
    </source>
</evidence>
<feature type="domain" description="Erythromycin biosynthesis protein CIII-like C-terminal" evidence="12">
    <location>
        <begin position="356"/>
        <end position="459"/>
    </location>
</feature>
<keyword evidence="7" id="KW-1133">Transmembrane helix</keyword>
<dbReference type="RefSeq" id="XP_040703079.1">
    <property type="nucleotide sequence ID" value="XM_040844920.1"/>
</dbReference>
<evidence type="ECO:0000256" key="10">
    <source>
        <dbReference type="ARBA" id="ARBA00023315"/>
    </source>
</evidence>
<dbReference type="GO" id="GO:0016758">
    <property type="term" value="F:hexosyltransferase activity"/>
    <property type="evidence" value="ECO:0007669"/>
    <property type="project" value="UniProtKB-ARBA"/>
</dbReference>
<dbReference type="InterPro" id="IPR002213">
    <property type="entry name" value="UDP_glucos_trans"/>
</dbReference>
<dbReference type="VEuPathDB" id="FungiDB:ASPSYDRAFT_31882"/>
<keyword evidence="10" id="KW-0012">Acyltransferase</keyword>
<dbReference type="Pfam" id="PF03982">
    <property type="entry name" value="DAGAT"/>
    <property type="match status" value="1"/>
</dbReference>
<dbReference type="OrthoDB" id="5835829at2759"/>
<evidence type="ECO:0000256" key="9">
    <source>
        <dbReference type="ARBA" id="ARBA00023136"/>
    </source>
</evidence>
<evidence type="ECO:0000256" key="7">
    <source>
        <dbReference type="ARBA" id="ARBA00022989"/>
    </source>
</evidence>
<evidence type="ECO:0000259" key="12">
    <source>
        <dbReference type="Pfam" id="PF06722"/>
    </source>
</evidence>
<comment type="similarity">
    <text evidence="2">Belongs to the diacylglycerol acyltransferase family.</text>
</comment>
<keyword evidence="9" id="KW-0472">Membrane</keyword>
<reference evidence="14" key="1">
    <citation type="journal article" date="2017" name="Genome Biol.">
        <title>Comparative genomics reveals high biological diversity and specific adaptations in the industrially and medically important fungal genus Aspergillus.</title>
        <authorList>
            <person name="de Vries R.P."/>
            <person name="Riley R."/>
            <person name="Wiebenga A."/>
            <person name="Aguilar-Osorio G."/>
            <person name="Amillis S."/>
            <person name="Uchima C.A."/>
            <person name="Anderluh G."/>
            <person name="Asadollahi M."/>
            <person name="Askin M."/>
            <person name="Barry K."/>
            <person name="Battaglia E."/>
            <person name="Bayram O."/>
            <person name="Benocci T."/>
            <person name="Braus-Stromeyer S.A."/>
            <person name="Caldana C."/>
            <person name="Canovas D."/>
            <person name="Cerqueira G.C."/>
            <person name="Chen F."/>
            <person name="Chen W."/>
            <person name="Choi C."/>
            <person name="Clum A."/>
            <person name="Dos Santos R.A."/>
            <person name="Damasio A.R."/>
            <person name="Diallinas G."/>
            <person name="Emri T."/>
            <person name="Fekete E."/>
            <person name="Flipphi M."/>
            <person name="Freyberg S."/>
            <person name="Gallo A."/>
            <person name="Gournas C."/>
            <person name="Habgood R."/>
            <person name="Hainaut M."/>
            <person name="Harispe M.L."/>
            <person name="Henrissat B."/>
            <person name="Hilden K.S."/>
            <person name="Hope R."/>
            <person name="Hossain A."/>
            <person name="Karabika E."/>
            <person name="Karaffa L."/>
            <person name="Karanyi Z."/>
            <person name="Krasevec N."/>
            <person name="Kuo A."/>
            <person name="Kusch H."/>
            <person name="LaButti K."/>
            <person name="Lagendijk E.L."/>
            <person name="Lapidus A."/>
            <person name="Levasseur A."/>
            <person name="Lindquist E."/>
            <person name="Lipzen A."/>
            <person name="Logrieco A.F."/>
            <person name="MacCabe A."/>
            <person name="Maekelae M.R."/>
            <person name="Malavazi I."/>
            <person name="Melin P."/>
            <person name="Meyer V."/>
            <person name="Mielnichuk N."/>
            <person name="Miskei M."/>
            <person name="Molnar A.P."/>
            <person name="Mule G."/>
            <person name="Ngan C.Y."/>
            <person name="Orejas M."/>
            <person name="Orosz E."/>
            <person name="Ouedraogo J.P."/>
            <person name="Overkamp K.M."/>
            <person name="Park H.-S."/>
            <person name="Perrone G."/>
            <person name="Piumi F."/>
            <person name="Punt P.J."/>
            <person name="Ram A.F."/>
            <person name="Ramon A."/>
            <person name="Rauscher S."/>
            <person name="Record E."/>
            <person name="Riano-Pachon D.M."/>
            <person name="Robert V."/>
            <person name="Roehrig J."/>
            <person name="Ruller R."/>
            <person name="Salamov A."/>
            <person name="Salih N.S."/>
            <person name="Samson R.A."/>
            <person name="Sandor E."/>
            <person name="Sanguinetti M."/>
            <person name="Schuetze T."/>
            <person name="Sepcic K."/>
            <person name="Shelest E."/>
            <person name="Sherlock G."/>
            <person name="Sophianopoulou V."/>
            <person name="Squina F.M."/>
            <person name="Sun H."/>
            <person name="Susca A."/>
            <person name="Todd R.B."/>
            <person name="Tsang A."/>
            <person name="Unkles S.E."/>
            <person name="van de Wiele N."/>
            <person name="van Rossen-Uffink D."/>
            <person name="Oliveira J.V."/>
            <person name="Vesth T.C."/>
            <person name="Visser J."/>
            <person name="Yu J.-H."/>
            <person name="Zhou M."/>
            <person name="Andersen M.R."/>
            <person name="Archer D.B."/>
            <person name="Baker S.E."/>
            <person name="Benoit I."/>
            <person name="Brakhage A.A."/>
            <person name="Braus G.H."/>
            <person name="Fischer R."/>
            <person name="Frisvad J.C."/>
            <person name="Goldman G.H."/>
            <person name="Houbraken J."/>
            <person name="Oakley B."/>
            <person name="Pocsi I."/>
            <person name="Scazzocchio C."/>
            <person name="Seiboth B."/>
            <person name="vanKuyk P.A."/>
            <person name="Wortman J."/>
            <person name="Dyer P.S."/>
            <person name="Grigoriev I.V."/>
        </authorList>
    </citation>
    <scope>NUCLEOTIDE SEQUENCE [LARGE SCALE GENOMIC DNA]</scope>
    <source>
        <strain evidence="14">CBS 593.65</strain>
    </source>
</reference>
<dbReference type="CDD" id="cd03784">
    <property type="entry name" value="GT1_Gtf-like"/>
    <property type="match status" value="1"/>
</dbReference>
<dbReference type="EMBL" id="KV878586">
    <property type="protein sequence ID" value="OJJ59273.1"/>
    <property type="molecule type" value="Genomic_DNA"/>
</dbReference>
<dbReference type="AlphaFoldDB" id="A0A1L9TIZ1"/>
<evidence type="ECO:0000256" key="4">
    <source>
        <dbReference type="ARBA" id="ARBA00022679"/>
    </source>
</evidence>
<sequence>MATSVLFLANSEHGQTNIVLAIIHELLLRGDVDVHLASFPVLEKRLNKLLRDNEQSYDAKYKQRVHFHPVRGPSNTEIFIRTGKRGAHHPPGYTGSVLGFKSLCEDIWGWTEDEYVDIYESCVEVINEIKPSLCAIDFFFLQGRDAAYNTGQTTVLLNTTSLSHIVLGLQKNGAWAWKYPMPGTGFPYPLPLHLIPLNTMAVMKTAKMYHGSGRRREIRDWRIKHKIHGRFPFADSWMPNRLHLSPALKELDWPFDVPDNVVACGPILLPCAPVKAQDPEMFTWLHKAPTVLINLGTLYAPNPAVVLEMAAGVKTFLDSPSGRGIQVLWKLPKHPHDQDEIYSQSTTPLQAELDSDQVRILSWFEVEPLAMLETGQIVCSVHHGGANSWYEAIQNGVPHVVLPAWQDCYENAARAEWLGIGVYGNKTRAPDISGKEMSKALIKVLGNRESYLKKAAELQKLCQKKEGRIQAAERIADLAARPDKSMIAVPEPREDDPRIVRIDNGSGATLETITSKNAATKTTKSIFRRLAEILAVTFISNSWLIFPIAGYSLLLVPHIRILALLYIIHIKFFSNAHKTTSRSRSKWFRSSALWQLHASYFPIKLYRSTPLSPRRKYVFGGHPHGIACHGLVGAFSADPAGFEELFPGIRNTMLVKDAMFTTPLLREYLFYRGQSGVSRDSCIQHLTRGGYDLRGMGKAITISVGGSREYRIARPGTMGIVIKIRKGFIRLAVETGADLVPVLVFGENDLFAPIDIKSFSVKGLIAWAWEKAVGHKVAFSLGRFNVFCPFRRPLNVVVGRPIEVKQQRFDIQDEYVDELQGRYVDELRAIWANWRDTFEADASVNFEIVE</sequence>
<dbReference type="Pfam" id="PF06722">
    <property type="entry name" value="EryCIII-like_C"/>
    <property type="match status" value="1"/>
</dbReference>
<dbReference type="Gene3D" id="3.40.50.2000">
    <property type="entry name" value="Glycogen Phosphorylase B"/>
    <property type="match status" value="2"/>
</dbReference>
<evidence type="ECO:0000256" key="11">
    <source>
        <dbReference type="SAM" id="Coils"/>
    </source>
</evidence>
<comment type="subcellular location">
    <subcellularLocation>
        <location evidence="1">Endoplasmic reticulum membrane</location>
        <topology evidence="1">Multi-pass membrane protein</topology>
    </subcellularLocation>
</comment>
<dbReference type="Proteomes" id="UP000184356">
    <property type="component" value="Unassembled WGS sequence"/>
</dbReference>
<evidence type="ECO:0000313" key="14">
    <source>
        <dbReference type="Proteomes" id="UP000184356"/>
    </source>
</evidence>
<keyword evidence="4" id="KW-0808">Transferase</keyword>
<dbReference type="PANTHER" id="PTHR12317">
    <property type="entry name" value="DIACYLGLYCEROL O-ACYLTRANSFERASE"/>
    <property type="match status" value="1"/>
</dbReference>
<dbReference type="InterPro" id="IPR007130">
    <property type="entry name" value="DAGAT"/>
</dbReference>
<dbReference type="STRING" id="1036612.A0A1L9TIZ1"/>